<proteinExistence type="predicted"/>
<protein>
    <submittedName>
        <fullName evidence="2">Uncharacterized protein</fullName>
    </submittedName>
</protein>
<name>A0A918M6Z6_9ACTN</name>
<gene>
    <name evidence="2" type="ORF">GCM10010274_49560</name>
</gene>
<dbReference type="EMBL" id="BMTP01000014">
    <property type="protein sequence ID" value="GGU54739.1"/>
    <property type="molecule type" value="Genomic_DNA"/>
</dbReference>
<reference evidence="2" key="1">
    <citation type="journal article" date="2014" name="Int. J. Syst. Evol. Microbiol.">
        <title>Complete genome sequence of Corynebacterium casei LMG S-19264T (=DSM 44701T), isolated from a smear-ripened cheese.</title>
        <authorList>
            <consortium name="US DOE Joint Genome Institute (JGI-PGF)"/>
            <person name="Walter F."/>
            <person name="Albersmeier A."/>
            <person name="Kalinowski J."/>
            <person name="Ruckert C."/>
        </authorList>
    </citation>
    <scope>NUCLEOTIDE SEQUENCE</scope>
    <source>
        <strain evidence="2">JCM 4391</strain>
    </source>
</reference>
<feature type="region of interest" description="Disordered" evidence="1">
    <location>
        <begin position="1"/>
        <end position="24"/>
    </location>
</feature>
<dbReference type="Proteomes" id="UP000636661">
    <property type="component" value="Unassembled WGS sequence"/>
</dbReference>
<organism evidence="2 3">
    <name type="scientific">Streptomyces lavendofoliae</name>
    <dbReference type="NCBI Taxonomy" id="67314"/>
    <lineage>
        <taxon>Bacteria</taxon>
        <taxon>Bacillati</taxon>
        <taxon>Actinomycetota</taxon>
        <taxon>Actinomycetes</taxon>
        <taxon>Kitasatosporales</taxon>
        <taxon>Streptomycetaceae</taxon>
        <taxon>Streptomyces</taxon>
    </lineage>
</organism>
<accession>A0A918M6Z6</accession>
<evidence type="ECO:0000313" key="2">
    <source>
        <dbReference type="EMBL" id="GGU54739.1"/>
    </source>
</evidence>
<keyword evidence="3" id="KW-1185">Reference proteome</keyword>
<evidence type="ECO:0000313" key="3">
    <source>
        <dbReference type="Proteomes" id="UP000636661"/>
    </source>
</evidence>
<feature type="compositionally biased region" description="Low complexity" evidence="1">
    <location>
        <begin position="1"/>
        <end position="12"/>
    </location>
</feature>
<dbReference type="RefSeq" id="WP_189553334.1">
    <property type="nucleotide sequence ID" value="NZ_BMTP01000014.1"/>
</dbReference>
<dbReference type="AlphaFoldDB" id="A0A918M6Z6"/>
<evidence type="ECO:0000256" key="1">
    <source>
        <dbReference type="SAM" id="MobiDB-lite"/>
    </source>
</evidence>
<sequence length="71" mass="7283">MSEATDAATDTAEGGREIPPPGELTASQYKGWSCVWCGTPLTHGGRPVGVTRGRDGAHVLDAPVYAGPCCP</sequence>
<reference evidence="2" key="2">
    <citation type="submission" date="2020-09" db="EMBL/GenBank/DDBJ databases">
        <authorList>
            <person name="Sun Q."/>
            <person name="Ohkuma M."/>
        </authorList>
    </citation>
    <scope>NUCLEOTIDE SEQUENCE</scope>
    <source>
        <strain evidence="2">JCM 4391</strain>
    </source>
</reference>
<comment type="caution">
    <text evidence="2">The sequence shown here is derived from an EMBL/GenBank/DDBJ whole genome shotgun (WGS) entry which is preliminary data.</text>
</comment>